<dbReference type="Proteomes" id="UP001317532">
    <property type="component" value="Chromosome"/>
</dbReference>
<proteinExistence type="inferred from homology"/>
<dbReference type="EMBL" id="AP025523">
    <property type="protein sequence ID" value="BDE07975.1"/>
    <property type="molecule type" value="Genomic_DNA"/>
</dbReference>
<evidence type="ECO:0000259" key="4">
    <source>
        <dbReference type="Pfam" id="PF09363"/>
    </source>
</evidence>
<dbReference type="PANTHER" id="PTHR31273">
    <property type="entry name" value="PHOSPHOKETOLASE-RELATED"/>
    <property type="match status" value="1"/>
</dbReference>
<feature type="region of interest" description="Disordered" evidence="3">
    <location>
        <begin position="100"/>
        <end position="179"/>
    </location>
</feature>
<sequence>MEHVIAAVDCINVPVAPKQDASQWVDLAQARAECAAGTSRWAWAADDPASEVILACAGDVMVLETLAAVSILRTHAPSLRIRVVVVIDLFTLAGPRCTRTTQAARARRPGGVRVPRLPAHDPRAHLPPAHARPIPRSRLPRGGDDDDPVRHDRAETRQPLSPGLGNIEASPRTRHPKESEAIAAGEAALRRHAEHIVREGTDLPEVTEWRW</sequence>
<comment type="similarity">
    <text evidence="1">Belongs to the XFP family.</text>
</comment>
<dbReference type="KEGG" id="vab:WPS_32510"/>
<dbReference type="Gene3D" id="3.40.50.920">
    <property type="match status" value="1"/>
</dbReference>
<dbReference type="Pfam" id="PF09363">
    <property type="entry name" value="XFP_C"/>
    <property type="match status" value="1"/>
</dbReference>
<evidence type="ECO:0000313" key="5">
    <source>
        <dbReference type="EMBL" id="BDE07975.1"/>
    </source>
</evidence>
<dbReference type="GO" id="GO:0005975">
    <property type="term" value="P:carbohydrate metabolic process"/>
    <property type="evidence" value="ECO:0007669"/>
    <property type="project" value="InterPro"/>
</dbReference>
<accession>A0AAN1XZU0</accession>
<dbReference type="InterPro" id="IPR018969">
    <property type="entry name" value="Xul5P/Fru6P_PKetolase_C"/>
</dbReference>
<keyword evidence="6" id="KW-1185">Reference proteome</keyword>
<gene>
    <name evidence="5" type="ORF">WPS_32510</name>
</gene>
<dbReference type="InterPro" id="IPR009014">
    <property type="entry name" value="Transketo_C/PFOR_II"/>
</dbReference>
<organism evidence="5 6">
    <name type="scientific">Vulcanimicrobium alpinum</name>
    <dbReference type="NCBI Taxonomy" id="3016050"/>
    <lineage>
        <taxon>Bacteria</taxon>
        <taxon>Bacillati</taxon>
        <taxon>Vulcanimicrobiota</taxon>
        <taxon>Vulcanimicrobiia</taxon>
        <taxon>Vulcanimicrobiales</taxon>
        <taxon>Vulcanimicrobiaceae</taxon>
        <taxon>Vulcanimicrobium</taxon>
    </lineage>
</organism>
<evidence type="ECO:0000256" key="3">
    <source>
        <dbReference type="SAM" id="MobiDB-lite"/>
    </source>
</evidence>
<dbReference type="AlphaFoldDB" id="A0AAN1XZU0"/>
<dbReference type="RefSeq" id="WP_317995530.1">
    <property type="nucleotide sequence ID" value="NZ_AP025523.1"/>
</dbReference>
<feature type="domain" description="Xylulose 5-phosphate/Fructose 6-phosphate phosphoketolase C-terminal" evidence="4">
    <location>
        <begin position="18"/>
        <end position="95"/>
    </location>
</feature>
<dbReference type="PANTHER" id="PTHR31273:SF0">
    <property type="entry name" value="PHOSPHOKETOLASE-RELATED"/>
    <property type="match status" value="1"/>
</dbReference>
<keyword evidence="2" id="KW-0456">Lyase</keyword>
<evidence type="ECO:0000256" key="1">
    <source>
        <dbReference type="ARBA" id="ARBA00005623"/>
    </source>
</evidence>
<protein>
    <recommendedName>
        <fullName evidence="4">Xylulose 5-phosphate/Fructose 6-phosphate phosphoketolase C-terminal domain-containing protein</fullName>
    </recommendedName>
</protein>
<evidence type="ECO:0000256" key="2">
    <source>
        <dbReference type="ARBA" id="ARBA00023239"/>
    </source>
</evidence>
<dbReference type="GO" id="GO:0016832">
    <property type="term" value="F:aldehyde-lyase activity"/>
    <property type="evidence" value="ECO:0007669"/>
    <property type="project" value="InterPro"/>
</dbReference>
<reference evidence="5 6" key="1">
    <citation type="journal article" date="2022" name="ISME Commun">
        <title>Vulcanimicrobium alpinus gen. nov. sp. nov., the first cultivated representative of the candidate phylum 'Eremiobacterota', is a metabolically versatile aerobic anoxygenic phototroph.</title>
        <authorList>
            <person name="Yabe S."/>
            <person name="Muto K."/>
            <person name="Abe K."/>
            <person name="Yokota A."/>
            <person name="Staudigel H."/>
            <person name="Tebo B.M."/>
        </authorList>
    </citation>
    <scope>NUCLEOTIDE SEQUENCE [LARGE SCALE GENOMIC DNA]</scope>
    <source>
        <strain evidence="5 6">WC8-2</strain>
    </source>
</reference>
<dbReference type="InterPro" id="IPR005593">
    <property type="entry name" value="Xul5P/Fru6P_PKetolase"/>
</dbReference>
<evidence type="ECO:0000313" key="6">
    <source>
        <dbReference type="Proteomes" id="UP001317532"/>
    </source>
</evidence>
<name>A0AAN1XZU0_UNVUL</name>